<proteinExistence type="predicted"/>
<evidence type="ECO:0000313" key="2">
    <source>
        <dbReference type="Proteomes" id="UP001152795"/>
    </source>
</evidence>
<dbReference type="AlphaFoldDB" id="A0A7D9LQI0"/>
<protein>
    <submittedName>
        <fullName evidence="1">Uncharacterized protein</fullName>
    </submittedName>
</protein>
<organism evidence="1 2">
    <name type="scientific">Paramuricea clavata</name>
    <name type="common">Red gorgonian</name>
    <name type="synonym">Violescent sea-whip</name>
    <dbReference type="NCBI Taxonomy" id="317549"/>
    <lineage>
        <taxon>Eukaryota</taxon>
        <taxon>Metazoa</taxon>
        <taxon>Cnidaria</taxon>
        <taxon>Anthozoa</taxon>
        <taxon>Octocorallia</taxon>
        <taxon>Malacalcyonacea</taxon>
        <taxon>Plexauridae</taxon>
        <taxon>Paramuricea</taxon>
    </lineage>
</organism>
<dbReference type="EMBL" id="CACRXK020023447">
    <property type="protein sequence ID" value="CAB4037771.1"/>
    <property type="molecule type" value="Genomic_DNA"/>
</dbReference>
<gene>
    <name evidence="1" type="ORF">PACLA_8A008973</name>
</gene>
<comment type="caution">
    <text evidence="1">The sequence shown here is derived from an EMBL/GenBank/DDBJ whole genome shotgun (WGS) entry which is preliminary data.</text>
</comment>
<dbReference type="Proteomes" id="UP001152795">
    <property type="component" value="Unassembled WGS sequence"/>
</dbReference>
<evidence type="ECO:0000313" key="1">
    <source>
        <dbReference type="EMBL" id="CAB4037771.1"/>
    </source>
</evidence>
<feature type="non-terminal residue" evidence="1">
    <location>
        <position position="156"/>
    </location>
</feature>
<dbReference type="OrthoDB" id="416119at2759"/>
<keyword evidence="2" id="KW-1185">Reference proteome</keyword>
<reference evidence="1" key="1">
    <citation type="submission" date="2020-04" db="EMBL/GenBank/DDBJ databases">
        <authorList>
            <person name="Alioto T."/>
            <person name="Alioto T."/>
            <person name="Gomez Garrido J."/>
        </authorList>
    </citation>
    <scope>NUCLEOTIDE SEQUENCE</scope>
    <source>
        <strain evidence="1">A484AB</strain>
    </source>
</reference>
<accession>A0A7D9LQI0</accession>
<sequence>MDNSAHKQELLEMVENILKTIDLLPLHPKYKLELYQFYLMSKISWHLTIADIEKTWIKENLDNLCHKMLRRWLEIPPNGTLEIVLLAKTKFGLNVIDVSTTHAQCQVSFRGQLKNSTNEDARHVYCSTRSGCNIQHDRFNNCREVLKEIRDAELDK</sequence>
<name>A0A7D9LQI0_PARCT</name>